<dbReference type="Proteomes" id="UP001526430">
    <property type="component" value="Unassembled WGS sequence"/>
</dbReference>
<dbReference type="InterPro" id="IPR036163">
    <property type="entry name" value="HMA_dom_sf"/>
</dbReference>
<protein>
    <submittedName>
        <fullName evidence="3">Heavy-metal-associated domain-containing protein</fullName>
    </submittedName>
</protein>
<dbReference type="Gene3D" id="3.30.70.100">
    <property type="match status" value="1"/>
</dbReference>
<accession>A0ABT3NWZ4</accession>
<dbReference type="InterPro" id="IPR006121">
    <property type="entry name" value="HMA_dom"/>
</dbReference>
<reference evidence="3 4" key="1">
    <citation type="submission" date="2022-10" db="EMBL/GenBank/DDBJ databases">
        <title>Roseococcus glaciei nov., sp. nov., isolated from glacier.</title>
        <authorList>
            <person name="Liu Q."/>
            <person name="Xin Y.-H."/>
        </authorList>
    </citation>
    <scope>NUCLEOTIDE SEQUENCE [LARGE SCALE GENOMIC DNA]</scope>
    <source>
        <strain evidence="3 4">MDT2-1-1</strain>
    </source>
</reference>
<dbReference type="EMBL" id="JAPFQI010000010">
    <property type="protein sequence ID" value="MCW8086674.1"/>
    <property type="molecule type" value="Genomic_DNA"/>
</dbReference>
<keyword evidence="4" id="KW-1185">Reference proteome</keyword>
<evidence type="ECO:0000256" key="1">
    <source>
        <dbReference type="ARBA" id="ARBA00022723"/>
    </source>
</evidence>
<evidence type="ECO:0000259" key="2">
    <source>
        <dbReference type="PROSITE" id="PS50846"/>
    </source>
</evidence>
<organism evidence="3 4">
    <name type="scientific">Sabulicella glaciei</name>
    <dbReference type="NCBI Taxonomy" id="2984948"/>
    <lineage>
        <taxon>Bacteria</taxon>
        <taxon>Pseudomonadati</taxon>
        <taxon>Pseudomonadota</taxon>
        <taxon>Alphaproteobacteria</taxon>
        <taxon>Acetobacterales</taxon>
        <taxon>Acetobacteraceae</taxon>
        <taxon>Sabulicella</taxon>
    </lineage>
</organism>
<dbReference type="RefSeq" id="WP_301590761.1">
    <property type="nucleotide sequence ID" value="NZ_JAPFQI010000010.1"/>
</dbReference>
<keyword evidence="1" id="KW-0479">Metal-binding</keyword>
<evidence type="ECO:0000313" key="4">
    <source>
        <dbReference type="Proteomes" id="UP001526430"/>
    </source>
</evidence>
<proteinExistence type="predicted"/>
<dbReference type="SUPFAM" id="SSF55008">
    <property type="entry name" value="HMA, heavy metal-associated domain"/>
    <property type="match status" value="1"/>
</dbReference>
<gene>
    <name evidence="3" type="ORF">OF850_13645</name>
</gene>
<dbReference type="PROSITE" id="PS50846">
    <property type="entry name" value="HMA_2"/>
    <property type="match status" value="1"/>
</dbReference>
<feature type="domain" description="HMA" evidence="2">
    <location>
        <begin position="1"/>
        <end position="62"/>
    </location>
</feature>
<sequence length="65" mass="6909">MIRIRIENMTCDGCACGVAATLREAAPDAAVEVSLEQREARVEAPDAAPLLAALQDDGWEAKEVP</sequence>
<dbReference type="PROSITE" id="PS01047">
    <property type="entry name" value="HMA_1"/>
    <property type="match status" value="1"/>
</dbReference>
<dbReference type="InterPro" id="IPR017969">
    <property type="entry name" value="Heavy-metal-associated_CS"/>
</dbReference>
<name>A0ABT3NWZ4_9PROT</name>
<comment type="caution">
    <text evidence="3">The sequence shown here is derived from an EMBL/GenBank/DDBJ whole genome shotgun (WGS) entry which is preliminary data.</text>
</comment>
<dbReference type="CDD" id="cd00371">
    <property type="entry name" value="HMA"/>
    <property type="match status" value="1"/>
</dbReference>
<evidence type="ECO:0000313" key="3">
    <source>
        <dbReference type="EMBL" id="MCW8086674.1"/>
    </source>
</evidence>